<dbReference type="AlphaFoldDB" id="A0A1V6V697"/>
<protein>
    <submittedName>
        <fullName evidence="2">Uncharacterized protein</fullName>
    </submittedName>
</protein>
<dbReference type="Proteomes" id="UP000191500">
    <property type="component" value="Unassembled WGS sequence"/>
</dbReference>
<dbReference type="EMBL" id="MDDG01000001">
    <property type="protein sequence ID" value="OQE46197.1"/>
    <property type="molecule type" value="Genomic_DNA"/>
</dbReference>
<evidence type="ECO:0000313" key="2">
    <source>
        <dbReference type="EMBL" id="OQE46197.1"/>
    </source>
</evidence>
<keyword evidence="3" id="KW-1185">Reference proteome</keyword>
<proteinExistence type="predicted"/>
<gene>
    <name evidence="2" type="ORF">PENCOP_c001G05837</name>
</gene>
<evidence type="ECO:0000256" key="1">
    <source>
        <dbReference type="SAM" id="MobiDB-lite"/>
    </source>
</evidence>
<reference evidence="3" key="1">
    <citation type="journal article" date="2017" name="Nat. Microbiol.">
        <title>Global analysis of biosynthetic gene clusters reveals vast potential of secondary metabolite production in Penicillium species.</title>
        <authorList>
            <person name="Nielsen J.C."/>
            <person name="Grijseels S."/>
            <person name="Prigent S."/>
            <person name="Ji B."/>
            <person name="Dainat J."/>
            <person name="Nielsen K.F."/>
            <person name="Frisvad J.C."/>
            <person name="Workman M."/>
            <person name="Nielsen J."/>
        </authorList>
    </citation>
    <scope>NUCLEOTIDE SEQUENCE [LARGE SCALE GENOMIC DNA]</scope>
    <source>
        <strain evidence="3">IBT 31321</strain>
    </source>
</reference>
<organism evidence="2 3">
    <name type="scientific">Penicillium coprophilum</name>
    <dbReference type="NCBI Taxonomy" id="36646"/>
    <lineage>
        <taxon>Eukaryota</taxon>
        <taxon>Fungi</taxon>
        <taxon>Dikarya</taxon>
        <taxon>Ascomycota</taxon>
        <taxon>Pezizomycotina</taxon>
        <taxon>Eurotiomycetes</taxon>
        <taxon>Eurotiomycetidae</taxon>
        <taxon>Eurotiales</taxon>
        <taxon>Aspergillaceae</taxon>
        <taxon>Penicillium</taxon>
    </lineage>
</organism>
<feature type="region of interest" description="Disordered" evidence="1">
    <location>
        <begin position="25"/>
        <end position="65"/>
    </location>
</feature>
<accession>A0A1V6V697</accession>
<name>A0A1V6V697_9EURO</name>
<sequence>MTQIHLSSGGFSSGGDTATTTTTTITITTSNPVGSGAGNVPRTTTNTLSSGGGNPSQINNPGAPGVDNVPQSIILFRPAWADTPQVVNNPLAPVVGARWRVALPDNFAPFQLPPDDDELTAPEIPTHDPDFLGEEEDEDILFGQALEDFAGGLGELGWEWEVREEDGPARPFSPGYYERLEAELDEIIGWQTDQPAEGSDSDREYVPHVTEVEDIADEARDGDEDAALEEV</sequence>
<comment type="caution">
    <text evidence="2">The sequence shown here is derived from an EMBL/GenBank/DDBJ whole genome shotgun (WGS) entry which is preliminary data.</text>
</comment>
<evidence type="ECO:0000313" key="3">
    <source>
        <dbReference type="Proteomes" id="UP000191500"/>
    </source>
</evidence>
<feature type="region of interest" description="Disordered" evidence="1">
    <location>
        <begin position="212"/>
        <end position="231"/>
    </location>
</feature>